<dbReference type="InterPro" id="IPR009000">
    <property type="entry name" value="Transl_B-barrel_sf"/>
</dbReference>
<dbReference type="InterPro" id="IPR000597">
    <property type="entry name" value="Ribosomal_uL3"/>
</dbReference>
<name>A0A0G1M6M8_9BACT</name>
<evidence type="ECO:0000256" key="3">
    <source>
        <dbReference type="ARBA" id="ARBA00022884"/>
    </source>
</evidence>
<evidence type="ECO:0000313" key="9">
    <source>
        <dbReference type="EMBL" id="KKU03747.1"/>
    </source>
</evidence>
<comment type="caution">
    <text evidence="9">The sequence shown here is derived from an EMBL/GenBank/DDBJ whole genome shotgun (WGS) entry which is preliminary data.</text>
</comment>
<dbReference type="PANTHER" id="PTHR11229:SF16">
    <property type="entry name" value="LARGE RIBOSOMAL SUBUNIT PROTEIN UL3C"/>
    <property type="match status" value="1"/>
</dbReference>
<comment type="similarity">
    <text evidence="1 7">Belongs to the universal ribosomal protein uL3 family.</text>
</comment>
<dbReference type="Proteomes" id="UP000034086">
    <property type="component" value="Unassembled WGS sequence"/>
</dbReference>
<dbReference type="GO" id="GO:0006412">
    <property type="term" value="P:translation"/>
    <property type="evidence" value="ECO:0007669"/>
    <property type="project" value="UniProtKB-UniRule"/>
</dbReference>
<dbReference type="NCBIfam" id="TIGR03625">
    <property type="entry name" value="L3_bact"/>
    <property type="match status" value="1"/>
</dbReference>
<evidence type="ECO:0000256" key="2">
    <source>
        <dbReference type="ARBA" id="ARBA00022730"/>
    </source>
</evidence>
<dbReference type="AlphaFoldDB" id="A0A0G1M6M8"/>
<dbReference type="GO" id="GO:0019843">
    <property type="term" value="F:rRNA binding"/>
    <property type="evidence" value="ECO:0007669"/>
    <property type="project" value="UniProtKB-UniRule"/>
</dbReference>
<comment type="subunit">
    <text evidence="7">Part of the 50S ribosomal subunit. Forms a cluster with proteins L14 and L19.</text>
</comment>
<evidence type="ECO:0000256" key="7">
    <source>
        <dbReference type="HAMAP-Rule" id="MF_01325"/>
    </source>
</evidence>
<dbReference type="GO" id="GO:0003735">
    <property type="term" value="F:structural constituent of ribosome"/>
    <property type="evidence" value="ECO:0007669"/>
    <property type="project" value="UniProtKB-UniRule"/>
</dbReference>
<dbReference type="PATRIC" id="fig|1618598.3.peg.302"/>
<dbReference type="PANTHER" id="PTHR11229">
    <property type="entry name" value="50S RIBOSOMAL PROTEIN L3"/>
    <property type="match status" value="1"/>
</dbReference>
<evidence type="ECO:0000313" key="10">
    <source>
        <dbReference type="Proteomes" id="UP000034086"/>
    </source>
</evidence>
<dbReference type="SUPFAM" id="SSF50447">
    <property type="entry name" value="Translation proteins"/>
    <property type="match status" value="1"/>
</dbReference>
<evidence type="ECO:0000256" key="4">
    <source>
        <dbReference type="ARBA" id="ARBA00022980"/>
    </source>
</evidence>
<feature type="region of interest" description="Disordered" evidence="8">
    <location>
        <begin position="138"/>
        <end position="161"/>
    </location>
</feature>
<evidence type="ECO:0000256" key="1">
    <source>
        <dbReference type="ARBA" id="ARBA00006540"/>
    </source>
</evidence>
<dbReference type="FunFam" id="3.30.160.810:FF:000001">
    <property type="entry name" value="50S ribosomal protein L3"/>
    <property type="match status" value="1"/>
</dbReference>
<dbReference type="HAMAP" id="MF_01325_B">
    <property type="entry name" value="Ribosomal_uL3_B"/>
    <property type="match status" value="1"/>
</dbReference>
<dbReference type="GO" id="GO:0022625">
    <property type="term" value="C:cytosolic large ribosomal subunit"/>
    <property type="evidence" value="ECO:0007669"/>
    <property type="project" value="TreeGrafter"/>
</dbReference>
<dbReference type="Gene3D" id="2.40.30.10">
    <property type="entry name" value="Translation factors"/>
    <property type="match status" value="1"/>
</dbReference>
<dbReference type="EMBL" id="LCKQ01000011">
    <property type="protein sequence ID" value="KKU03747.1"/>
    <property type="molecule type" value="Genomic_DNA"/>
</dbReference>
<keyword evidence="4 7" id="KW-0689">Ribosomal protein</keyword>
<organism evidence="9 10">
    <name type="scientific">Candidatus Woesebacteria bacterium GW2011_GWE1_45_18</name>
    <dbReference type="NCBI Taxonomy" id="1618598"/>
    <lineage>
        <taxon>Bacteria</taxon>
        <taxon>Candidatus Woeseibacteriota</taxon>
    </lineage>
</organism>
<sequence length="262" mass="27861">MINTILAEKGKMSQTFVEGRRVPVTKVVAGPCVVTQIKKEDKDGYWAVQLGFGEKRIKNVTKPLQGHLKSFIKDNKAPRFLAEVRLDKEPERITGEALAVGDTIAASDIFSVGDIIQVTGTSKGKGFAGVVKRWGFAGGPRTHGQSDRERAPGSIGQTTTPGRVFKGKKMAGRMGGERVTLKNLQIVSVNPETNEIEISGPVPGIPGGLLVIKRLSEGKLEGIQEVQAQVVEGEAPAGEGAEEVKAETPTEVAPEGGQNEQG</sequence>
<proteinExistence type="inferred from homology"/>
<evidence type="ECO:0000256" key="6">
    <source>
        <dbReference type="ARBA" id="ARBA00035243"/>
    </source>
</evidence>
<comment type="function">
    <text evidence="7">One of the primary rRNA binding proteins, it binds directly near the 3'-end of the 23S rRNA, where it nucleates assembly of the 50S subunit.</text>
</comment>
<dbReference type="Pfam" id="PF00297">
    <property type="entry name" value="Ribosomal_L3"/>
    <property type="match status" value="1"/>
</dbReference>
<feature type="region of interest" description="Disordered" evidence="8">
    <location>
        <begin position="232"/>
        <end position="262"/>
    </location>
</feature>
<dbReference type="Gene3D" id="3.30.160.810">
    <property type="match status" value="1"/>
</dbReference>
<accession>A0A0G1M6M8</accession>
<gene>
    <name evidence="7" type="primary">rplC</name>
    <name evidence="9" type="ORF">UX03_C0011G0001</name>
</gene>
<reference evidence="9 10" key="1">
    <citation type="journal article" date="2015" name="Nature">
        <title>rRNA introns, odd ribosomes, and small enigmatic genomes across a large radiation of phyla.</title>
        <authorList>
            <person name="Brown C.T."/>
            <person name="Hug L.A."/>
            <person name="Thomas B.C."/>
            <person name="Sharon I."/>
            <person name="Castelle C.J."/>
            <person name="Singh A."/>
            <person name="Wilkins M.J."/>
            <person name="Williams K.H."/>
            <person name="Banfield J.F."/>
        </authorList>
    </citation>
    <scope>NUCLEOTIDE SEQUENCE [LARGE SCALE GENOMIC DNA]</scope>
</reference>
<keyword evidence="3 7" id="KW-0694">RNA-binding</keyword>
<protein>
    <recommendedName>
        <fullName evidence="6 7">Large ribosomal subunit protein uL3</fullName>
    </recommendedName>
</protein>
<dbReference type="FunFam" id="2.40.30.10:FF:000004">
    <property type="entry name" value="50S ribosomal protein L3"/>
    <property type="match status" value="1"/>
</dbReference>
<keyword evidence="2 7" id="KW-0699">rRNA-binding</keyword>
<evidence type="ECO:0000256" key="5">
    <source>
        <dbReference type="ARBA" id="ARBA00023274"/>
    </source>
</evidence>
<evidence type="ECO:0000256" key="8">
    <source>
        <dbReference type="SAM" id="MobiDB-lite"/>
    </source>
</evidence>
<keyword evidence="5 7" id="KW-0687">Ribonucleoprotein</keyword>
<dbReference type="InterPro" id="IPR019927">
    <property type="entry name" value="Ribosomal_uL3_bac/org-type"/>
</dbReference>